<keyword evidence="2" id="KW-0732">Signal</keyword>
<protein>
    <submittedName>
        <fullName evidence="4">Flagellar protein FlgO</fullName>
    </submittedName>
</protein>
<organism evidence="4">
    <name type="scientific">Rheinheimera sp. BAL341</name>
    <dbReference type="NCBI Taxonomy" id="1708203"/>
    <lineage>
        <taxon>Bacteria</taxon>
        <taxon>Pseudomonadati</taxon>
        <taxon>Pseudomonadota</taxon>
        <taxon>Gammaproteobacteria</taxon>
        <taxon>Chromatiales</taxon>
        <taxon>Chromatiaceae</taxon>
        <taxon>Rheinheimera</taxon>
    </lineage>
</organism>
<dbReference type="PROSITE" id="PS51257">
    <property type="entry name" value="PROKAR_LIPOPROTEIN"/>
    <property type="match status" value="1"/>
</dbReference>
<reference evidence="4" key="1">
    <citation type="submission" date="2019-04" db="EMBL/GenBank/DDBJ databases">
        <authorList>
            <person name="Brambilla D."/>
        </authorList>
    </citation>
    <scope>NUCLEOTIDE SEQUENCE</scope>
    <source>
        <strain evidence="4">BAL1</strain>
    </source>
</reference>
<gene>
    <name evidence="4" type="ORF">BAL341_3689</name>
</gene>
<feature type="signal peptide" evidence="2">
    <location>
        <begin position="1"/>
        <end position="20"/>
    </location>
</feature>
<name>A0A486XWH3_9GAMM</name>
<evidence type="ECO:0000259" key="3">
    <source>
        <dbReference type="Pfam" id="PF17680"/>
    </source>
</evidence>
<feature type="region of interest" description="Disordered" evidence="1">
    <location>
        <begin position="23"/>
        <end position="48"/>
    </location>
</feature>
<dbReference type="EMBL" id="CAAJGR010000034">
    <property type="protein sequence ID" value="VHO06676.1"/>
    <property type="molecule type" value="Genomic_DNA"/>
</dbReference>
<evidence type="ECO:0000256" key="1">
    <source>
        <dbReference type="SAM" id="MobiDB-lite"/>
    </source>
</evidence>
<dbReference type="AlphaFoldDB" id="A0A486XWH3"/>
<keyword evidence="4" id="KW-0969">Cilium</keyword>
<keyword evidence="4" id="KW-0282">Flagellum</keyword>
<proteinExistence type="predicted"/>
<feature type="chain" id="PRO_5019843456" evidence="2">
    <location>
        <begin position="21"/>
        <end position="230"/>
    </location>
</feature>
<evidence type="ECO:0000256" key="2">
    <source>
        <dbReference type="SAM" id="SignalP"/>
    </source>
</evidence>
<dbReference type="InterPro" id="IPR014549">
    <property type="entry name" value="FlgO"/>
</dbReference>
<dbReference type="InterPro" id="IPR041215">
    <property type="entry name" value="FlgO_dom"/>
</dbReference>
<sequence>MNKLLLIMPLLALTSCASLMPDTAETGQTSTTSVPEVADAQTSAERPVAAPSQFQPARFAGHSQDYIVQSPADKITIQHFVRGMMQEMVMAMQDVNEQTPVAVASFLYLDTDYNTGNMLGNQVAESFMHELHNFGVKVLDYKLTDYIRVTETGDLVHSRNYEELGGTLAARYAVGGTLTKHKDGVMINARMVEFESKVVVASAQSLVPAKIINALMPSVEANTTPLIKGR</sequence>
<feature type="compositionally biased region" description="Polar residues" evidence="1">
    <location>
        <begin position="25"/>
        <end position="44"/>
    </location>
</feature>
<dbReference type="PIRSF" id="PIRSF028688">
    <property type="entry name" value="UCP_imp_028688"/>
    <property type="match status" value="1"/>
</dbReference>
<feature type="domain" description="FlgO" evidence="3">
    <location>
        <begin position="83"/>
        <end position="210"/>
    </location>
</feature>
<dbReference type="Pfam" id="PF17680">
    <property type="entry name" value="FlgO"/>
    <property type="match status" value="1"/>
</dbReference>
<keyword evidence="4" id="KW-0966">Cell projection</keyword>
<evidence type="ECO:0000313" key="4">
    <source>
        <dbReference type="EMBL" id="VHO06676.1"/>
    </source>
</evidence>
<accession>A0A486XWH3</accession>